<evidence type="ECO:0000256" key="7">
    <source>
        <dbReference type="ARBA" id="ARBA00023010"/>
    </source>
</evidence>
<dbReference type="GO" id="GO:0043952">
    <property type="term" value="P:protein transport by the Sec complex"/>
    <property type="evidence" value="ECO:0007669"/>
    <property type="project" value="UniProtKB-UniRule"/>
</dbReference>
<dbReference type="GO" id="GO:0065002">
    <property type="term" value="P:intracellular protein transmembrane transport"/>
    <property type="evidence" value="ECO:0007669"/>
    <property type="project" value="UniProtKB-UniRule"/>
</dbReference>
<dbReference type="InterPro" id="IPR048634">
    <property type="entry name" value="SecD_SecF_C"/>
</dbReference>
<evidence type="ECO:0000259" key="10">
    <source>
        <dbReference type="Pfam" id="PF02355"/>
    </source>
</evidence>
<evidence type="ECO:0000256" key="9">
    <source>
        <dbReference type="HAMAP-Rule" id="MF_01464"/>
    </source>
</evidence>
<dbReference type="GO" id="GO:0015450">
    <property type="term" value="F:protein-transporting ATPase activity"/>
    <property type="evidence" value="ECO:0007669"/>
    <property type="project" value="InterPro"/>
</dbReference>
<dbReference type="Proteomes" id="UP000285478">
    <property type="component" value="Chromosome"/>
</dbReference>
<feature type="transmembrane region" description="Helical" evidence="9">
    <location>
        <begin position="264"/>
        <end position="292"/>
    </location>
</feature>
<keyword evidence="7 9" id="KW-0811">Translocation</keyword>
<feature type="transmembrane region" description="Helical" evidence="9">
    <location>
        <begin position="137"/>
        <end position="154"/>
    </location>
</feature>
<evidence type="ECO:0000313" key="11">
    <source>
        <dbReference type="EMBL" id="QAB15478.1"/>
    </source>
</evidence>
<dbReference type="AlphaFoldDB" id="A0A410H3H4"/>
<evidence type="ECO:0000256" key="4">
    <source>
        <dbReference type="ARBA" id="ARBA00022692"/>
    </source>
</evidence>
<accession>A0A410H3H4</accession>
<dbReference type="GO" id="GO:0006605">
    <property type="term" value="P:protein targeting"/>
    <property type="evidence" value="ECO:0007669"/>
    <property type="project" value="UniProtKB-UniRule"/>
</dbReference>
<dbReference type="InterPro" id="IPR055344">
    <property type="entry name" value="SecD_SecF_C_bact"/>
</dbReference>
<keyword evidence="2 9" id="KW-0813">Transport</keyword>
<comment type="function">
    <text evidence="9">Part of the Sec protein translocase complex. Interacts with the SecYEG preprotein conducting channel. SecDF uses the proton motive force (PMF) to complete protein translocation after the ATP-dependent function of SecA.</text>
</comment>
<feature type="transmembrane region" description="Helical" evidence="9">
    <location>
        <begin position="17"/>
        <end position="35"/>
    </location>
</feature>
<dbReference type="InterPro" id="IPR022646">
    <property type="entry name" value="SecD/SecF_CS"/>
</dbReference>
<dbReference type="PRINTS" id="PR01755">
    <property type="entry name" value="SECFTRNLCASE"/>
</dbReference>
<dbReference type="EMBL" id="CP035033">
    <property type="protein sequence ID" value="QAB15478.1"/>
    <property type="molecule type" value="Genomic_DNA"/>
</dbReference>
<dbReference type="PANTHER" id="PTHR30081:SF8">
    <property type="entry name" value="PROTEIN TRANSLOCASE SUBUNIT SECF"/>
    <property type="match status" value="1"/>
</dbReference>
<evidence type="ECO:0000313" key="12">
    <source>
        <dbReference type="Proteomes" id="UP000285478"/>
    </source>
</evidence>
<keyword evidence="6 9" id="KW-1133">Transmembrane helix</keyword>
<keyword evidence="5 9" id="KW-0653">Protein transport</keyword>
<dbReference type="InterPro" id="IPR022813">
    <property type="entry name" value="SecD/SecF_arch_bac"/>
</dbReference>
<feature type="transmembrane region" description="Helical" evidence="9">
    <location>
        <begin position="240"/>
        <end position="258"/>
    </location>
</feature>
<comment type="similarity">
    <text evidence="9">Belongs to the SecD/SecF family. SecF subfamily.</text>
</comment>
<sequence>MSAQVEKQYNFMGHRRLAMGVSLAFVILSVVGLFVKGLNLGIDFTGGTIIELSYQEPADVDNIRDALQVSGFDEAVVQNFGSAEDVLIRIAPRDGVNSAQISNMAMDGLRDNHSDGFELRRVEFVGPQVGDELTEDGALSVIYALIGILIYVALRFEFRFSIGSVAALVHDVVITLGVFAWTQAQFDLTVLAALLAVIGYSLNDTIVVFDRVRENFRTVRDGTPEEVTNLAVNQMLARTLMTSLTTLLVLIALFVLGGEIIHNFALALIVGVVVGTYSSTFVASSIALALGVSKEDLMKPVKEGADATAQEEELNRIFLEQEAEREARDAAKQSKRKK</sequence>
<dbReference type="PANTHER" id="PTHR30081">
    <property type="entry name" value="PROTEIN-EXPORT MEMBRANE PROTEIN SEC"/>
    <property type="match status" value="1"/>
</dbReference>
<keyword evidence="4 9" id="KW-0812">Transmembrane</keyword>
<proteinExistence type="inferred from homology"/>
<evidence type="ECO:0000256" key="3">
    <source>
        <dbReference type="ARBA" id="ARBA00022475"/>
    </source>
</evidence>
<keyword evidence="8 9" id="KW-0472">Membrane</keyword>
<dbReference type="Pfam" id="PF07549">
    <property type="entry name" value="Sec_GG"/>
    <property type="match status" value="1"/>
</dbReference>
<name>A0A410H3H4_9GAMM</name>
<comment type="subcellular location">
    <subcellularLocation>
        <location evidence="1 9">Cell membrane</location>
        <topology evidence="1 9">Multi-pass membrane protein</topology>
    </subcellularLocation>
</comment>
<keyword evidence="12" id="KW-1185">Reference proteome</keyword>
<dbReference type="NCBIfam" id="TIGR00916">
    <property type="entry name" value="2A0604s01"/>
    <property type="match status" value="1"/>
</dbReference>
<evidence type="ECO:0000256" key="5">
    <source>
        <dbReference type="ARBA" id="ARBA00022927"/>
    </source>
</evidence>
<dbReference type="NCBIfam" id="TIGR00966">
    <property type="entry name" value="transloc_SecF"/>
    <property type="match status" value="1"/>
</dbReference>
<dbReference type="GO" id="GO:0005886">
    <property type="term" value="C:plasma membrane"/>
    <property type="evidence" value="ECO:0007669"/>
    <property type="project" value="UniProtKB-SubCell"/>
</dbReference>
<dbReference type="InterPro" id="IPR022645">
    <property type="entry name" value="SecD/SecF_bac"/>
</dbReference>
<dbReference type="RefSeq" id="WP_128384946.1">
    <property type="nucleotide sequence ID" value="NZ_CP035033.1"/>
</dbReference>
<dbReference type="Gene3D" id="1.20.1640.10">
    <property type="entry name" value="Multidrug efflux transporter AcrB transmembrane domain"/>
    <property type="match status" value="1"/>
</dbReference>
<evidence type="ECO:0000256" key="8">
    <source>
        <dbReference type="ARBA" id="ARBA00023136"/>
    </source>
</evidence>
<gene>
    <name evidence="9 11" type="primary">secF</name>
    <name evidence="11" type="ORF">EPV75_07275</name>
</gene>
<comment type="subunit">
    <text evidence="9">Forms a complex with SecD. Part of the essential Sec protein translocation apparatus which comprises SecA, SecYEG and auxiliary proteins SecDF-YajC and YidC.</text>
</comment>
<dbReference type="KEGG" id="htr:EPV75_07275"/>
<evidence type="ECO:0000256" key="6">
    <source>
        <dbReference type="ARBA" id="ARBA00022989"/>
    </source>
</evidence>
<evidence type="ECO:0000256" key="2">
    <source>
        <dbReference type="ARBA" id="ARBA00022448"/>
    </source>
</evidence>
<dbReference type="Pfam" id="PF02355">
    <property type="entry name" value="SecD_SecF_C"/>
    <property type="match status" value="1"/>
</dbReference>
<keyword evidence="3 9" id="KW-1003">Cell membrane</keyword>
<protein>
    <recommendedName>
        <fullName evidence="9">Protein-export membrane protein SecF</fullName>
    </recommendedName>
</protein>
<feature type="domain" description="Protein export membrane protein SecD/SecF C-terminal" evidence="10">
    <location>
        <begin position="116"/>
        <end position="291"/>
    </location>
</feature>
<feature type="transmembrane region" description="Helical" evidence="9">
    <location>
        <begin position="188"/>
        <end position="209"/>
    </location>
</feature>
<feature type="transmembrane region" description="Helical" evidence="9">
    <location>
        <begin position="161"/>
        <end position="182"/>
    </location>
</feature>
<dbReference type="HAMAP" id="MF_01464_B">
    <property type="entry name" value="SecF_B"/>
    <property type="match status" value="1"/>
</dbReference>
<dbReference type="InterPro" id="IPR005665">
    <property type="entry name" value="SecF_bac"/>
</dbReference>
<dbReference type="SUPFAM" id="SSF82866">
    <property type="entry name" value="Multidrug efflux transporter AcrB transmembrane domain"/>
    <property type="match status" value="1"/>
</dbReference>
<evidence type="ECO:0000256" key="1">
    <source>
        <dbReference type="ARBA" id="ARBA00004651"/>
    </source>
</evidence>
<organism evidence="11 12">
    <name type="scientific">Hydrogenovibrio thermophilus</name>
    <dbReference type="NCBI Taxonomy" id="265883"/>
    <lineage>
        <taxon>Bacteria</taxon>
        <taxon>Pseudomonadati</taxon>
        <taxon>Pseudomonadota</taxon>
        <taxon>Gammaproteobacteria</taxon>
        <taxon>Thiotrichales</taxon>
        <taxon>Piscirickettsiaceae</taxon>
        <taxon>Hydrogenovibrio</taxon>
    </lineage>
</organism>
<reference evidence="11 12" key="1">
    <citation type="journal article" date="2018" name="Environ. Microbiol.">
        <title>Genomes of ubiquitous marine and hypersaline Hydrogenovibrio, Thiomicrorhabdus and Thiomicrospira spp. encode a diversity of mechanisms to sustain chemolithoautotrophy in heterogeneous environments.</title>
        <authorList>
            <person name="Scott K.M."/>
            <person name="Williams J."/>
            <person name="Porter C.M.B."/>
            <person name="Russel S."/>
            <person name="Harmer T.L."/>
            <person name="Paul J.H."/>
            <person name="Antonen K.M."/>
            <person name="Bridges M.K."/>
            <person name="Camper G.J."/>
            <person name="Campla C.K."/>
            <person name="Casella L.G."/>
            <person name="Chase E."/>
            <person name="Conrad J.W."/>
            <person name="Cruz M.C."/>
            <person name="Dunlap D.S."/>
            <person name="Duran L."/>
            <person name="Fahsbender E.M."/>
            <person name="Goldsmith D.B."/>
            <person name="Keeley R.F."/>
            <person name="Kondoff M.R."/>
            <person name="Kussy B.I."/>
            <person name="Lane M.K."/>
            <person name="Lawler S."/>
            <person name="Leigh B.A."/>
            <person name="Lewis C."/>
            <person name="Lostal L.M."/>
            <person name="Marking D."/>
            <person name="Mancera P.A."/>
            <person name="McClenthan E.C."/>
            <person name="McIntyre E.A."/>
            <person name="Mine J.A."/>
            <person name="Modi S."/>
            <person name="Moore B.D."/>
            <person name="Morgan W.A."/>
            <person name="Nelson K.M."/>
            <person name="Nguyen K.N."/>
            <person name="Ogburn N."/>
            <person name="Parrino D.G."/>
            <person name="Pedapudi A.D."/>
            <person name="Pelham R.P."/>
            <person name="Preece A.M."/>
            <person name="Rampersad E.A."/>
            <person name="Richardson J.C."/>
            <person name="Rodgers C.M."/>
            <person name="Schaffer B.L."/>
            <person name="Sheridan N.E."/>
            <person name="Solone M.R."/>
            <person name="Staley Z.R."/>
            <person name="Tabuchi M."/>
            <person name="Waide R.J."/>
            <person name="Wanjugi P.W."/>
            <person name="Young S."/>
            <person name="Clum A."/>
            <person name="Daum C."/>
            <person name="Huntemann M."/>
            <person name="Ivanova N."/>
            <person name="Kyrpides N."/>
            <person name="Mikhailova N."/>
            <person name="Palaniappan K."/>
            <person name="Pillay M."/>
            <person name="Reddy T.B.K."/>
            <person name="Shapiro N."/>
            <person name="Stamatis D."/>
            <person name="Varghese N."/>
            <person name="Woyke T."/>
            <person name="Boden R."/>
            <person name="Freyermuth S.K."/>
            <person name="Kerfeld C.A."/>
        </authorList>
    </citation>
    <scope>NUCLEOTIDE SEQUENCE [LARGE SCALE GENOMIC DNA]</scope>
    <source>
        <strain evidence="11 12">JR-2</strain>
    </source>
</reference>